<organism evidence="2">
    <name type="scientific">Mytilinidion resinicola</name>
    <dbReference type="NCBI Taxonomy" id="574789"/>
    <lineage>
        <taxon>Eukaryota</taxon>
        <taxon>Fungi</taxon>
        <taxon>Dikarya</taxon>
        <taxon>Ascomycota</taxon>
        <taxon>Pezizomycotina</taxon>
        <taxon>Dothideomycetes</taxon>
        <taxon>Pleosporomycetidae</taxon>
        <taxon>Mytilinidiales</taxon>
        <taxon>Mytilinidiaceae</taxon>
        <taxon>Mytilinidion</taxon>
    </lineage>
</organism>
<dbReference type="Proteomes" id="UP000504636">
    <property type="component" value="Unplaced"/>
</dbReference>
<gene>
    <name evidence="2 4" type="ORF">BDZ99DRAFT_459514</name>
</gene>
<dbReference type="InterPro" id="IPR056599">
    <property type="entry name" value="AAA_lid_fung"/>
</dbReference>
<dbReference type="AlphaFoldDB" id="A0A6A6YXV1"/>
<evidence type="ECO:0000313" key="4">
    <source>
        <dbReference type="RefSeq" id="XP_033580716.1"/>
    </source>
</evidence>
<keyword evidence="3" id="KW-1185">Reference proteome</keyword>
<evidence type="ECO:0000259" key="1">
    <source>
        <dbReference type="Pfam" id="PF23232"/>
    </source>
</evidence>
<accession>A0A6A6YXV1</accession>
<name>A0A6A6YXV1_9PEZI</name>
<dbReference type="RefSeq" id="XP_033580716.1">
    <property type="nucleotide sequence ID" value="XM_033719180.1"/>
</dbReference>
<dbReference type="GeneID" id="54460073"/>
<reference evidence="2 4" key="1">
    <citation type="journal article" date="2020" name="Stud. Mycol.">
        <title>101 Dothideomycetes genomes: a test case for predicting lifestyles and emergence of pathogens.</title>
        <authorList>
            <person name="Haridas S."/>
            <person name="Albert R."/>
            <person name="Binder M."/>
            <person name="Bloem J."/>
            <person name="Labutti K."/>
            <person name="Salamov A."/>
            <person name="Andreopoulos B."/>
            <person name="Baker S."/>
            <person name="Barry K."/>
            <person name="Bills G."/>
            <person name="Bluhm B."/>
            <person name="Cannon C."/>
            <person name="Castanera R."/>
            <person name="Culley D."/>
            <person name="Daum C."/>
            <person name="Ezra D."/>
            <person name="Gonzalez J."/>
            <person name="Henrissat B."/>
            <person name="Kuo A."/>
            <person name="Liang C."/>
            <person name="Lipzen A."/>
            <person name="Lutzoni F."/>
            <person name="Magnuson J."/>
            <person name="Mondo S."/>
            <person name="Nolan M."/>
            <person name="Ohm R."/>
            <person name="Pangilinan J."/>
            <person name="Park H.-J."/>
            <person name="Ramirez L."/>
            <person name="Alfaro M."/>
            <person name="Sun H."/>
            <person name="Tritt A."/>
            <person name="Yoshinaga Y."/>
            <person name="Zwiers L.-H."/>
            <person name="Turgeon B."/>
            <person name="Goodwin S."/>
            <person name="Spatafora J."/>
            <person name="Crous P."/>
            <person name="Grigoriev I."/>
        </authorList>
    </citation>
    <scope>NUCLEOTIDE SEQUENCE</scope>
    <source>
        <strain evidence="2 4">CBS 304.34</strain>
    </source>
</reference>
<dbReference type="PANTHER" id="PTHR46411:SF2">
    <property type="entry name" value="AAA+ ATPASE DOMAIN-CONTAINING PROTEIN"/>
    <property type="match status" value="1"/>
</dbReference>
<evidence type="ECO:0000313" key="2">
    <source>
        <dbReference type="EMBL" id="KAF2813752.1"/>
    </source>
</evidence>
<reference evidence="4" key="3">
    <citation type="submission" date="2025-04" db="UniProtKB">
        <authorList>
            <consortium name="RefSeq"/>
        </authorList>
    </citation>
    <scope>IDENTIFICATION</scope>
    <source>
        <strain evidence="4">CBS 304.34</strain>
    </source>
</reference>
<dbReference type="EMBL" id="MU003695">
    <property type="protein sequence ID" value="KAF2813752.1"/>
    <property type="molecule type" value="Genomic_DNA"/>
</dbReference>
<reference evidence="4" key="2">
    <citation type="submission" date="2020-04" db="EMBL/GenBank/DDBJ databases">
        <authorList>
            <consortium name="NCBI Genome Project"/>
        </authorList>
    </citation>
    <scope>NUCLEOTIDE SEQUENCE</scope>
    <source>
        <strain evidence="4">CBS 304.34</strain>
    </source>
</reference>
<protein>
    <recommendedName>
        <fullName evidence="1">AAA+ ATPase lid domain-containing protein</fullName>
    </recommendedName>
</protein>
<proteinExistence type="predicted"/>
<feature type="domain" description="AAA+ ATPase lid" evidence="1">
    <location>
        <begin position="14"/>
        <end position="77"/>
    </location>
</feature>
<dbReference type="PANTHER" id="PTHR46411">
    <property type="entry name" value="FAMILY ATPASE, PUTATIVE-RELATED"/>
    <property type="match status" value="1"/>
</dbReference>
<sequence>MNRIKTLEDEESKVDVDDIMDHIEDLSKEVMNGKEVRNAITTARQLAQFKDEPFRYSHLKHVIGVSGRFGKYLKDLRMGLTDDDIKLDGGLRLSYKADAVCESG</sequence>
<evidence type="ECO:0000313" key="3">
    <source>
        <dbReference type="Proteomes" id="UP000504636"/>
    </source>
</evidence>
<dbReference type="OrthoDB" id="10042665at2759"/>
<dbReference type="Pfam" id="PF23232">
    <property type="entry name" value="AAA_lid_13"/>
    <property type="match status" value="1"/>
</dbReference>